<dbReference type="CDD" id="cd12797">
    <property type="entry name" value="M23_peptidase"/>
    <property type="match status" value="1"/>
</dbReference>
<keyword evidence="6" id="KW-0378">Hydrolase</keyword>
<feature type="compositionally biased region" description="Basic and acidic residues" evidence="2">
    <location>
        <begin position="1"/>
        <end position="13"/>
    </location>
</feature>
<accession>A0A1H0BTU8</accession>
<dbReference type="Pfam" id="PF01551">
    <property type="entry name" value="Peptidase_M23"/>
    <property type="match status" value="1"/>
</dbReference>
<reference evidence="6 7" key="1">
    <citation type="submission" date="2016-10" db="EMBL/GenBank/DDBJ databases">
        <authorList>
            <person name="de Groot N.N."/>
        </authorList>
    </citation>
    <scope>NUCLEOTIDE SEQUENCE [LARGE SCALE GENOMIC DNA]</scope>
    <source>
        <strain evidence="6 7">CGMCC 1.5012</strain>
    </source>
</reference>
<protein>
    <submittedName>
        <fullName evidence="6">Murein DD-endopeptidase MepM and murein hydrolase activator NlpD, contain LysM domain</fullName>
    </submittedName>
</protein>
<dbReference type="InterPro" id="IPR036779">
    <property type="entry name" value="LysM_dom_sf"/>
</dbReference>
<keyword evidence="3" id="KW-0812">Transmembrane</keyword>
<dbReference type="PROSITE" id="PS51109">
    <property type="entry name" value="G5"/>
    <property type="match status" value="1"/>
</dbReference>
<evidence type="ECO:0000256" key="1">
    <source>
        <dbReference type="ARBA" id="ARBA00022729"/>
    </source>
</evidence>
<dbReference type="PANTHER" id="PTHR21666:SF270">
    <property type="entry name" value="MUREIN HYDROLASE ACTIVATOR ENVC"/>
    <property type="match status" value="1"/>
</dbReference>
<sequence length="594" mass="65561">MRVAPRNDTDNPKKGASGVFGGARKDGQSSFALREIDKLYMKIYRIAYFVGIQFLRTMKRYRRNLRFYAKNNRVVHFFKSRNTKQRLLAYFVDLIEDVFTPFVNIAKKFRNSVSRIAEKGKKSVWAGVGEFFGCMRRGLKQVVHSLVTISHYVAPVLGVLFLIATVQYFTSLTYGLEVEYGGKTLGYIESETQFEQAEKMMQGRIKNDVSAEPIYTIPTFKVTVLDKGEFSKVEEICNGIIKASGSKIIEAAGLYIDGEFYGATYDQSAISNTLKRLLDAQRSADAAAETVNFVQDVRLIPGLYPQNSIVDTAVLESKLTTEVEGQQVYTVEEGDSPWSIARKVNVKLSDLLLLNPGIDKSLLIGQNIIISKAQPFLPIKSTRTVVYEDELPYEVVQNQSKKYNRGYTQITQKGENGLQEVTAKITLVDGVQTDKVILSTRVLKDAVPEQVTVGTKEIVISGGKSSGSSVTGSGQFMWPVVGGGSVSCGFMGYRGHTGMDITLYYGAQIVAADDGVVVVAKRTAGGYGNHVMIDHGNGVQTLYGHMSKRFVSVGDTVKKGEPIGLLGATGNVTGPHLHFEIRVNGRYMNPSKYF</sequence>
<name>A0A1H0BTU8_9FIRM</name>
<keyword evidence="3" id="KW-0472">Membrane</keyword>
<dbReference type="InterPro" id="IPR018392">
    <property type="entry name" value="LysM"/>
</dbReference>
<keyword evidence="7" id="KW-1185">Reference proteome</keyword>
<feature type="domain" description="G5" evidence="4">
    <location>
        <begin position="377"/>
        <end position="457"/>
    </location>
</feature>
<evidence type="ECO:0000313" key="6">
    <source>
        <dbReference type="EMBL" id="SDN49084.1"/>
    </source>
</evidence>
<dbReference type="AlphaFoldDB" id="A0A1H0BTU8"/>
<dbReference type="Pfam" id="PF01476">
    <property type="entry name" value="LysM"/>
    <property type="match status" value="1"/>
</dbReference>
<evidence type="ECO:0000313" key="7">
    <source>
        <dbReference type="Proteomes" id="UP000199182"/>
    </source>
</evidence>
<dbReference type="Pfam" id="PF07501">
    <property type="entry name" value="G5"/>
    <property type="match status" value="1"/>
</dbReference>
<dbReference type="OrthoDB" id="5623881at2"/>
<feature type="region of interest" description="Disordered" evidence="2">
    <location>
        <begin position="1"/>
        <end position="21"/>
    </location>
</feature>
<dbReference type="SMART" id="SM00257">
    <property type="entry name" value="LysM"/>
    <property type="match status" value="1"/>
</dbReference>
<dbReference type="InterPro" id="IPR050570">
    <property type="entry name" value="Cell_wall_metabolism_enzyme"/>
</dbReference>
<dbReference type="Proteomes" id="UP000199182">
    <property type="component" value="Unassembled WGS sequence"/>
</dbReference>
<dbReference type="EMBL" id="FNID01000020">
    <property type="protein sequence ID" value="SDN49084.1"/>
    <property type="molecule type" value="Genomic_DNA"/>
</dbReference>
<dbReference type="STRING" id="258515.SAMN05192585_12059"/>
<evidence type="ECO:0000259" key="4">
    <source>
        <dbReference type="PROSITE" id="PS51109"/>
    </source>
</evidence>
<dbReference type="GO" id="GO:0004222">
    <property type="term" value="F:metalloendopeptidase activity"/>
    <property type="evidence" value="ECO:0007669"/>
    <property type="project" value="TreeGrafter"/>
</dbReference>
<dbReference type="Gene3D" id="3.10.350.10">
    <property type="entry name" value="LysM domain"/>
    <property type="match status" value="1"/>
</dbReference>
<dbReference type="InterPro" id="IPR016047">
    <property type="entry name" value="M23ase_b-sheet_dom"/>
</dbReference>
<dbReference type="Gene3D" id="2.70.70.10">
    <property type="entry name" value="Glucose Permease (Domain IIA)"/>
    <property type="match status" value="1"/>
</dbReference>
<dbReference type="Gene3D" id="2.20.230.10">
    <property type="entry name" value="Resuscitation-promoting factor rpfb"/>
    <property type="match status" value="1"/>
</dbReference>
<evidence type="ECO:0000256" key="2">
    <source>
        <dbReference type="SAM" id="MobiDB-lite"/>
    </source>
</evidence>
<keyword evidence="1" id="KW-0732">Signal</keyword>
<evidence type="ECO:0000256" key="3">
    <source>
        <dbReference type="SAM" id="Phobius"/>
    </source>
</evidence>
<dbReference type="SMART" id="SM01208">
    <property type="entry name" value="G5"/>
    <property type="match status" value="1"/>
</dbReference>
<keyword evidence="3" id="KW-1133">Transmembrane helix</keyword>
<dbReference type="InterPro" id="IPR011055">
    <property type="entry name" value="Dup_hybrid_motif"/>
</dbReference>
<dbReference type="PROSITE" id="PS51782">
    <property type="entry name" value="LYSM"/>
    <property type="match status" value="1"/>
</dbReference>
<proteinExistence type="predicted"/>
<organism evidence="6 7">
    <name type="scientific">Acetanaerobacterium elongatum</name>
    <dbReference type="NCBI Taxonomy" id="258515"/>
    <lineage>
        <taxon>Bacteria</taxon>
        <taxon>Bacillati</taxon>
        <taxon>Bacillota</taxon>
        <taxon>Clostridia</taxon>
        <taxon>Eubacteriales</taxon>
        <taxon>Oscillospiraceae</taxon>
        <taxon>Acetanaerobacterium</taxon>
    </lineage>
</organism>
<dbReference type="InterPro" id="IPR011098">
    <property type="entry name" value="G5_dom"/>
</dbReference>
<dbReference type="CDD" id="cd00118">
    <property type="entry name" value="LysM"/>
    <property type="match status" value="1"/>
</dbReference>
<dbReference type="SUPFAM" id="SSF51261">
    <property type="entry name" value="Duplicated hybrid motif"/>
    <property type="match status" value="1"/>
</dbReference>
<dbReference type="PANTHER" id="PTHR21666">
    <property type="entry name" value="PEPTIDASE-RELATED"/>
    <property type="match status" value="1"/>
</dbReference>
<gene>
    <name evidence="6" type="ORF">SAMN05192585_12059</name>
</gene>
<feature type="transmembrane region" description="Helical" evidence="3">
    <location>
        <begin position="145"/>
        <end position="169"/>
    </location>
</feature>
<dbReference type="SUPFAM" id="SSF54106">
    <property type="entry name" value="LysM domain"/>
    <property type="match status" value="1"/>
</dbReference>
<evidence type="ECO:0000259" key="5">
    <source>
        <dbReference type="PROSITE" id="PS51782"/>
    </source>
</evidence>
<feature type="domain" description="LysM" evidence="5">
    <location>
        <begin position="327"/>
        <end position="370"/>
    </location>
</feature>